<keyword evidence="1" id="KW-0472">Membrane</keyword>
<dbReference type="OrthoDB" id="2014201at2759"/>
<dbReference type="Proteomes" id="UP000504637">
    <property type="component" value="Unplaced"/>
</dbReference>
<dbReference type="InterPro" id="IPR029044">
    <property type="entry name" value="Nucleotide-diphossugar_trans"/>
</dbReference>
<proteinExistence type="predicted"/>
<dbReference type="InterPro" id="IPR050587">
    <property type="entry name" value="GNT1/Glycosyltrans_8"/>
</dbReference>
<evidence type="ECO:0000256" key="1">
    <source>
        <dbReference type="SAM" id="Phobius"/>
    </source>
</evidence>
<dbReference type="RefSeq" id="XP_033457569.1">
    <property type="nucleotide sequence ID" value="XM_033605378.1"/>
</dbReference>
<protein>
    <submittedName>
        <fullName evidence="3">Glycosyltransferase family 8 protein</fullName>
    </submittedName>
</protein>
<sequence length="394" mass="46229">MPERYDDWGNPIRASNHEPIEYSFRGLAKPLARTFREYRAMILWAIVALGLYLFWGSGEPRAPPIDWKQFAYVQYATDDHNMCNSFMVFEALHRLGSKAERVLMYPEEWNRASSDERNVQLLHIAERSYKVKLKPVRLINDSGRAKPGSLNFPSSWDTTINKLRAFELDEYDRVLHIDSGVTLRQHLDELFTLPKVQMAMPRAYWHDAPPGQQQLTSRIMLLEPNQAEFKNFVDILNSWKLNPDFKLRRHYDMQLVNHRFGGSAMVLPHRPYILSTSEFRRENHDAYLGVHYGPQGHLPARMKWDAVRAVEEAKLIYFDDEPLPKPWIMWPLDGLAEIQPSCGGSHLTCPERKVWKELYDDFRKRRRSLCSILSAPAPIWRQIQNKTETPYYVN</sequence>
<reference evidence="3" key="1">
    <citation type="submission" date="2020-01" db="EMBL/GenBank/DDBJ databases">
        <authorList>
            <consortium name="DOE Joint Genome Institute"/>
            <person name="Haridas S."/>
            <person name="Albert R."/>
            <person name="Binder M."/>
            <person name="Bloem J."/>
            <person name="Labutti K."/>
            <person name="Salamov A."/>
            <person name="Andreopoulos B."/>
            <person name="Baker S.E."/>
            <person name="Barry K."/>
            <person name="Bills G."/>
            <person name="Bluhm B.H."/>
            <person name="Cannon C."/>
            <person name="Castanera R."/>
            <person name="Culley D.E."/>
            <person name="Daum C."/>
            <person name="Ezra D."/>
            <person name="Gonzalez J.B."/>
            <person name="Henrissat B."/>
            <person name="Kuo A."/>
            <person name="Liang C."/>
            <person name="Lipzen A."/>
            <person name="Lutzoni F."/>
            <person name="Magnuson J."/>
            <person name="Mondo S."/>
            <person name="Nolan M."/>
            <person name="Ohm R."/>
            <person name="Pangilinan J."/>
            <person name="Park H.-J."/>
            <person name="Ramirez L."/>
            <person name="Alfaro M."/>
            <person name="Sun H."/>
            <person name="Tritt A."/>
            <person name="Yoshinaga Y."/>
            <person name="Zwiers L.-H."/>
            <person name="Turgeon B.G."/>
            <person name="Goodwin S.B."/>
            <person name="Spatafora J.W."/>
            <person name="Crous P.W."/>
            <person name="Grigoriev I.V."/>
        </authorList>
    </citation>
    <scope>NUCLEOTIDE SEQUENCE</scope>
    <source>
        <strain evidence="3">CBS 342.82</strain>
    </source>
</reference>
<feature type="transmembrane region" description="Helical" evidence="1">
    <location>
        <begin position="38"/>
        <end position="55"/>
    </location>
</feature>
<reference evidence="3" key="3">
    <citation type="submission" date="2025-08" db="UniProtKB">
        <authorList>
            <consortium name="RefSeq"/>
        </authorList>
    </citation>
    <scope>IDENTIFICATION</scope>
    <source>
        <strain evidence="3">CBS 342.82</strain>
    </source>
</reference>
<accession>A0A6J3LXX6</accession>
<dbReference type="Gene3D" id="3.90.550.10">
    <property type="entry name" value="Spore Coat Polysaccharide Biosynthesis Protein SpsA, Chain A"/>
    <property type="match status" value="1"/>
</dbReference>
<evidence type="ECO:0000313" key="3">
    <source>
        <dbReference type="RefSeq" id="XP_033457569.1"/>
    </source>
</evidence>
<dbReference type="PANTHER" id="PTHR11183">
    <property type="entry name" value="GLYCOGENIN SUBFAMILY MEMBER"/>
    <property type="match status" value="1"/>
</dbReference>
<organism evidence="3">
    <name type="scientific">Dissoconium aciculare CBS 342.82</name>
    <dbReference type="NCBI Taxonomy" id="1314786"/>
    <lineage>
        <taxon>Eukaryota</taxon>
        <taxon>Fungi</taxon>
        <taxon>Dikarya</taxon>
        <taxon>Ascomycota</taxon>
        <taxon>Pezizomycotina</taxon>
        <taxon>Dothideomycetes</taxon>
        <taxon>Dothideomycetidae</taxon>
        <taxon>Mycosphaerellales</taxon>
        <taxon>Dissoconiaceae</taxon>
        <taxon>Dissoconium</taxon>
    </lineage>
</organism>
<dbReference type="SUPFAM" id="SSF53448">
    <property type="entry name" value="Nucleotide-diphospho-sugar transferases"/>
    <property type="match status" value="1"/>
</dbReference>
<keyword evidence="2" id="KW-1185">Reference proteome</keyword>
<name>A0A6J3LXX6_9PEZI</name>
<keyword evidence="1" id="KW-0812">Transmembrane</keyword>
<keyword evidence="1" id="KW-1133">Transmembrane helix</keyword>
<dbReference type="GeneID" id="54363178"/>
<evidence type="ECO:0000313" key="2">
    <source>
        <dbReference type="Proteomes" id="UP000504637"/>
    </source>
</evidence>
<reference evidence="3" key="2">
    <citation type="submission" date="2020-04" db="EMBL/GenBank/DDBJ databases">
        <authorList>
            <consortium name="NCBI Genome Project"/>
        </authorList>
    </citation>
    <scope>NUCLEOTIDE SEQUENCE</scope>
    <source>
        <strain evidence="3">CBS 342.82</strain>
    </source>
</reference>
<gene>
    <name evidence="3" type="ORF">K489DRAFT_382465</name>
</gene>
<dbReference type="AlphaFoldDB" id="A0A6J3LXX6"/>